<sequence>MCGVVLDYLDTTRTLSPYDKGLPKFSGNFAKNYFNSGLLLIDLEAYRVENIERKALKIAKDYHCVEHDQSILNAVLLNKTYKLPLKWNLLVYLYCNAKSLEEKKPNISYSKKELDEALSNPYILHFYTHHKPWEDAKVYVDFKGKFLGEYWWEMAFKTPIFYEELKEIEEKAKKAKSFQINLGFRLYKITKTFKIFSIFIIPFALHFILKNKQTCINIPINSYNLSYEIGRAALYAYDRRKKGKHFSLSFKIFKLIKRMV</sequence>
<evidence type="ECO:0000313" key="2">
    <source>
        <dbReference type="EMBL" id="PZT47591.1"/>
    </source>
</evidence>
<evidence type="ECO:0000313" key="3">
    <source>
        <dbReference type="Proteomes" id="UP000249746"/>
    </source>
</evidence>
<comment type="caution">
    <text evidence="2">The sequence shown here is derived from an EMBL/GenBank/DDBJ whole genome shotgun (WGS) entry which is preliminary data.</text>
</comment>
<evidence type="ECO:0000256" key="1">
    <source>
        <dbReference type="SAM" id="Phobius"/>
    </source>
</evidence>
<dbReference type="OrthoDB" id="5363698at2"/>
<feature type="transmembrane region" description="Helical" evidence="1">
    <location>
        <begin position="192"/>
        <end position="209"/>
    </location>
</feature>
<dbReference type="AlphaFoldDB" id="A0A2W6MUG3"/>
<keyword evidence="3" id="KW-1185">Reference proteome</keyword>
<dbReference type="InterPro" id="IPR029044">
    <property type="entry name" value="Nucleotide-diphossugar_trans"/>
</dbReference>
<name>A0A2W6MUG3_9HELI</name>
<keyword evidence="1" id="KW-0472">Membrane</keyword>
<dbReference type="Pfam" id="PF01501">
    <property type="entry name" value="Glyco_transf_8"/>
    <property type="match status" value="1"/>
</dbReference>
<dbReference type="GO" id="GO:0016757">
    <property type="term" value="F:glycosyltransferase activity"/>
    <property type="evidence" value="ECO:0007669"/>
    <property type="project" value="InterPro"/>
</dbReference>
<dbReference type="SUPFAM" id="SSF53448">
    <property type="entry name" value="Nucleotide-diphospho-sugar transferases"/>
    <property type="match status" value="1"/>
</dbReference>
<organism evidence="2 3">
    <name type="scientific">Helicobacter valdiviensis</name>
    <dbReference type="NCBI Taxonomy" id="1458358"/>
    <lineage>
        <taxon>Bacteria</taxon>
        <taxon>Pseudomonadati</taxon>
        <taxon>Campylobacterota</taxon>
        <taxon>Epsilonproteobacteria</taxon>
        <taxon>Campylobacterales</taxon>
        <taxon>Helicobacteraceae</taxon>
        <taxon>Helicobacter</taxon>
    </lineage>
</organism>
<gene>
    <name evidence="2" type="ORF">B6S12_08145</name>
</gene>
<proteinExistence type="predicted"/>
<dbReference type="EMBL" id="NBIU01000027">
    <property type="protein sequence ID" value="PZT47591.1"/>
    <property type="molecule type" value="Genomic_DNA"/>
</dbReference>
<keyword evidence="1" id="KW-0812">Transmembrane</keyword>
<protein>
    <submittedName>
        <fullName evidence="2">Uncharacterized protein</fullName>
    </submittedName>
</protein>
<dbReference type="Proteomes" id="UP000249746">
    <property type="component" value="Unassembled WGS sequence"/>
</dbReference>
<accession>A0A2W6MUG3</accession>
<dbReference type="InterPro" id="IPR002495">
    <property type="entry name" value="Glyco_trans_8"/>
</dbReference>
<dbReference type="Gene3D" id="3.90.550.10">
    <property type="entry name" value="Spore Coat Polysaccharide Biosynthesis Protein SpsA, Chain A"/>
    <property type="match status" value="1"/>
</dbReference>
<keyword evidence="1" id="KW-1133">Transmembrane helix</keyword>
<reference evidence="2 3" key="1">
    <citation type="submission" date="2017-03" db="EMBL/GenBank/DDBJ databases">
        <title>Genomic and clinical evidence uncovers the enterohepatic species Helicobacter valdiviensis as a potential human intestinal pathogen.</title>
        <authorList>
            <person name="Fresia P."/>
            <person name="Jara R."/>
            <person name="Sierra R."/>
            <person name="Ferres I."/>
            <person name="Greif G."/>
            <person name="Iraola G."/>
            <person name="Collado L."/>
        </authorList>
    </citation>
    <scope>NUCLEOTIDE SEQUENCE [LARGE SCALE GENOMIC DNA]</scope>
    <source>
        <strain evidence="2 3">WBE14</strain>
    </source>
</reference>